<dbReference type="FunFam" id="3.90.1150.10:FF:000033">
    <property type="entry name" value="Cystathionine gamma-synthase"/>
    <property type="match status" value="1"/>
</dbReference>
<feature type="modified residue" description="N6-(pyridoxal phosphate)lysine" evidence="7">
    <location>
        <position position="207"/>
    </location>
</feature>
<reference evidence="9 10" key="1">
    <citation type="journal article" date="2017" name="Int. J. Syst. Evol. Microbiol.">
        <title>Jeotgalibaca porci sp. nov. and Jeotgalibaca arthritidis sp. nov., isolated from pigs, and emended description of the genus Jeotgalibaca.</title>
        <authorList>
            <person name="Zamora L."/>
            <person name="Perez-Sancho M."/>
            <person name="Dominguez L."/>
            <person name="Fernandez-Garayzabal J.F."/>
            <person name="Vela A.I."/>
        </authorList>
    </citation>
    <scope>NUCLEOTIDE SEQUENCE [LARGE SCALE GENOMIC DNA]</scope>
    <source>
        <strain evidence="9 10">CECT 9157</strain>
    </source>
</reference>
<dbReference type="CDD" id="cd00614">
    <property type="entry name" value="CGS_like"/>
    <property type="match status" value="1"/>
</dbReference>
<dbReference type="KEGG" id="jar:G7057_01850"/>
<dbReference type="InterPro" id="IPR006235">
    <property type="entry name" value="OAc-hSer/O-AcSer_sulfhydrylase"/>
</dbReference>
<evidence type="ECO:0000256" key="1">
    <source>
        <dbReference type="ARBA" id="ARBA00001933"/>
    </source>
</evidence>
<dbReference type="PANTHER" id="PTHR43797:SF2">
    <property type="entry name" value="HOMOCYSTEINE_CYSTEINE SYNTHASE"/>
    <property type="match status" value="1"/>
</dbReference>
<dbReference type="InterPro" id="IPR015422">
    <property type="entry name" value="PyrdxlP-dep_Trfase_small"/>
</dbReference>
<dbReference type="PANTHER" id="PTHR43797">
    <property type="entry name" value="HOMOCYSTEINE/CYSTEINE SYNTHASE"/>
    <property type="match status" value="1"/>
</dbReference>
<comment type="subunit">
    <text evidence="2">Homotetramer.</text>
</comment>
<dbReference type="FunFam" id="3.40.640.10:FF:000035">
    <property type="entry name" value="O-succinylhomoserine sulfhydrylase"/>
    <property type="match status" value="1"/>
</dbReference>
<accession>A0A6G7K7Z9</accession>
<dbReference type="EMBL" id="CP049740">
    <property type="protein sequence ID" value="QII81341.1"/>
    <property type="molecule type" value="Genomic_DNA"/>
</dbReference>
<sequence length="425" mass="45725">MTKDYRFETKAIHSGLEIDQTGARALPIYQTTSFVFEDTQDGADKFALAKGGNIYTRLMNPTTSAFEARITELEGGSAGLAVASGMAAITYAILTLAHNGDHIVSTSSLYGGTHTLFKHTLKNYGVEASIVSTKNTDDVAAAIKENTKAIFIETIGNPEGNVEDIEALATIAHQHGIPLIVDNTFATPYLCRPFDFGADIVVHSATKFIGGHGTSIGGAIIESGRFDWKQNDKFKGLSEADPSYHGIVFADTFGPGAFVTKIRTSLLRDTGASISPFNSFLLAQGLETLALRMERHVENAQKVAEFLNQHDKVEWVDYAGLEDSPYYNLKNKYLPKGAGAVFTFGVKGGLEAGVKFIEALELFSLLANVGDAKSLVVHPASMTHSQLTEEELAHGGVKPETIRISVGIEHIDDIIADLEKGLGVI</sequence>
<dbReference type="RefSeq" id="WP_166160885.1">
    <property type="nucleotide sequence ID" value="NZ_CP049740.1"/>
</dbReference>
<evidence type="ECO:0000256" key="5">
    <source>
        <dbReference type="ARBA" id="ARBA00060995"/>
    </source>
</evidence>
<dbReference type="AlphaFoldDB" id="A0A6G7K7Z9"/>
<organism evidence="9 10">
    <name type="scientific">Jeotgalibaca arthritidis</name>
    <dbReference type="NCBI Taxonomy" id="1868794"/>
    <lineage>
        <taxon>Bacteria</taxon>
        <taxon>Bacillati</taxon>
        <taxon>Bacillota</taxon>
        <taxon>Bacilli</taxon>
        <taxon>Lactobacillales</taxon>
        <taxon>Carnobacteriaceae</taxon>
        <taxon>Jeotgalibaca</taxon>
    </lineage>
</organism>
<dbReference type="GO" id="GO:0030170">
    <property type="term" value="F:pyridoxal phosphate binding"/>
    <property type="evidence" value="ECO:0007669"/>
    <property type="project" value="InterPro"/>
</dbReference>
<evidence type="ECO:0000256" key="6">
    <source>
        <dbReference type="ARBA" id="ARBA00071157"/>
    </source>
</evidence>
<name>A0A6G7K7Z9_9LACT</name>
<evidence type="ECO:0000256" key="4">
    <source>
        <dbReference type="ARBA" id="ARBA00022898"/>
    </source>
</evidence>
<dbReference type="GO" id="GO:0019346">
    <property type="term" value="P:transsulfuration"/>
    <property type="evidence" value="ECO:0007669"/>
    <property type="project" value="InterPro"/>
</dbReference>
<dbReference type="GO" id="GO:0004124">
    <property type="term" value="F:cysteine synthase activity"/>
    <property type="evidence" value="ECO:0007669"/>
    <property type="project" value="TreeGrafter"/>
</dbReference>
<dbReference type="SUPFAM" id="SSF53383">
    <property type="entry name" value="PLP-dependent transferases"/>
    <property type="match status" value="1"/>
</dbReference>
<evidence type="ECO:0000313" key="10">
    <source>
        <dbReference type="Proteomes" id="UP000501451"/>
    </source>
</evidence>
<proteinExistence type="inferred from homology"/>
<dbReference type="Proteomes" id="UP000501451">
    <property type="component" value="Chromosome"/>
</dbReference>
<protein>
    <recommendedName>
        <fullName evidence="6">O-succinylhomoserine sulfhydrylase</fullName>
    </recommendedName>
</protein>
<dbReference type="PROSITE" id="PS00868">
    <property type="entry name" value="CYS_MET_METAB_PP"/>
    <property type="match status" value="1"/>
</dbReference>
<evidence type="ECO:0000256" key="7">
    <source>
        <dbReference type="PIRSR" id="PIRSR001434-2"/>
    </source>
</evidence>
<keyword evidence="4 7" id="KW-0663">Pyridoxal phosphate</keyword>
<dbReference type="InterPro" id="IPR000277">
    <property type="entry name" value="Cys/Met-Metab_PyrdxlP-dep_enz"/>
</dbReference>
<dbReference type="Gene3D" id="3.90.1150.10">
    <property type="entry name" value="Aspartate Aminotransferase, domain 1"/>
    <property type="match status" value="1"/>
</dbReference>
<dbReference type="GO" id="GO:0071269">
    <property type="term" value="P:L-homocysteine biosynthetic process"/>
    <property type="evidence" value="ECO:0007669"/>
    <property type="project" value="TreeGrafter"/>
</dbReference>
<dbReference type="NCBIfam" id="TIGR01326">
    <property type="entry name" value="OAH_OAS_sulfhy"/>
    <property type="match status" value="1"/>
</dbReference>
<comment type="cofactor">
    <cofactor evidence="1 8">
        <name>pyridoxal 5'-phosphate</name>
        <dbReference type="ChEBI" id="CHEBI:597326"/>
    </cofactor>
</comment>
<evidence type="ECO:0000256" key="2">
    <source>
        <dbReference type="ARBA" id="ARBA00011881"/>
    </source>
</evidence>
<dbReference type="InterPro" id="IPR015421">
    <property type="entry name" value="PyrdxlP-dep_Trfase_major"/>
</dbReference>
<evidence type="ECO:0000313" key="9">
    <source>
        <dbReference type="EMBL" id="QII81341.1"/>
    </source>
</evidence>
<dbReference type="InterPro" id="IPR054542">
    <property type="entry name" value="Cys_met_metab_PP"/>
</dbReference>
<dbReference type="GO" id="GO:0006535">
    <property type="term" value="P:cysteine biosynthetic process from serine"/>
    <property type="evidence" value="ECO:0007669"/>
    <property type="project" value="TreeGrafter"/>
</dbReference>
<dbReference type="GO" id="GO:0003961">
    <property type="term" value="F:O-acetylhomoserine aminocarboxypropyltransferase activity"/>
    <property type="evidence" value="ECO:0007669"/>
    <property type="project" value="TreeGrafter"/>
</dbReference>
<dbReference type="GO" id="GO:0005737">
    <property type="term" value="C:cytoplasm"/>
    <property type="evidence" value="ECO:0007669"/>
    <property type="project" value="TreeGrafter"/>
</dbReference>
<keyword evidence="3 9" id="KW-0808">Transferase</keyword>
<dbReference type="InterPro" id="IPR015424">
    <property type="entry name" value="PyrdxlP-dep_Trfase"/>
</dbReference>
<keyword evidence="10" id="KW-1185">Reference proteome</keyword>
<gene>
    <name evidence="9" type="ORF">G7057_01850</name>
</gene>
<comment type="similarity">
    <text evidence="5">Belongs to the trans-sulfuration enzymes family. MetZ subfamily.</text>
</comment>
<dbReference type="PIRSF" id="PIRSF001434">
    <property type="entry name" value="CGS"/>
    <property type="match status" value="1"/>
</dbReference>
<dbReference type="Gene3D" id="3.40.640.10">
    <property type="entry name" value="Type I PLP-dependent aspartate aminotransferase-like (Major domain)"/>
    <property type="match status" value="1"/>
</dbReference>
<evidence type="ECO:0000256" key="8">
    <source>
        <dbReference type="RuleBase" id="RU362118"/>
    </source>
</evidence>
<evidence type="ECO:0000256" key="3">
    <source>
        <dbReference type="ARBA" id="ARBA00022679"/>
    </source>
</evidence>
<dbReference type="Pfam" id="PF01053">
    <property type="entry name" value="Cys_Met_Meta_PP"/>
    <property type="match status" value="1"/>
</dbReference>